<evidence type="ECO:0000256" key="1">
    <source>
        <dbReference type="ARBA" id="ARBA00023125"/>
    </source>
</evidence>
<dbReference type="InterPro" id="IPR000914">
    <property type="entry name" value="SBP_5_dom"/>
</dbReference>
<accession>A0ABS2DI16</accession>
<evidence type="ECO:0000313" key="4">
    <source>
        <dbReference type="EMBL" id="MBM6618137.1"/>
    </source>
</evidence>
<proteinExistence type="predicted"/>
<gene>
    <name evidence="4" type="ORF">JR050_10750</name>
</gene>
<evidence type="ECO:0000313" key="5">
    <source>
        <dbReference type="Proteomes" id="UP001518925"/>
    </source>
</evidence>
<sequence>MELLDHFLNLYNELNTSETKEKKNTTRAQIALLLFCSERNVVHIIRNLQKNNWISWESGRGRGNSSSISFLKSKVDVILEEGTKWLQEGNYSKLFSYANNYLTPLQKQEIFMNSPHLFGYQQHIKQTEKKDVLTFPYFRRLYSLNPIEIERQSERHLVSQLFDTLVEYKEGHTIPKIAHYWTYDENFTNWTLFLRKGVKFHNGEELTANDVKFTFIRMKGTEANWMVSNLKEVRIVDSYTVQFTFSKSNSNWIDVLSSPKCSIIPVDYGGKTMKEFAYSPIGTGPFHLKERNEESMTLHAHHSYFWGRAHLDEIIMFFLPNITEYLIMASDEKRIAYIPFLLNQERKSTFNHVSRRHLSIKYLIWNMKKTTPTITQMRVKEAINKRKLIETLHGNRESPTDKVSEIIYSPKEEVPLIPGEHITLKILTYDLVPNIEDVKWLQAELLPKNIQIELKVVPYAEFISENFTDVDLFYSEYVMEENHVASLFNLFNSPTSMVHKSKGSDVCLNIEEVKQLEKELLDSGILLPLYTTTQQAFFHESLKGISLSNVGMASFKDLFFFRK</sequence>
<dbReference type="Proteomes" id="UP001518925">
    <property type="component" value="Unassembled WGS sequence"/>
</dbReference>
<dbReference type="InterPro" id="IPR039424">
    <property type="entry name" value="SBP_5"/>
</dbReference>
<keyword evidence="1" id="KW-0238">DNA-binding</keyword>
<dbReference type="Gene3D" id="3.10.105.10">
    <property type="entry name" value="Dipeptide-binding Protein, Domain 3"/>
    <property type="match status" value="1"/>
</dbReference>
<dbReference type="Pfam" id="PF00496">
    <property type="entry name" value="SBP_bac_5"/>
    <property type="match status" value="1"/>
</dbReference>
<dbReference type="PANTHER" id="PTHR30290">
    <property type="entry name" value="PERIPLASMIC BINDING COMPONENT OF ABC TRANSPORTER"/>
    <property type="match status" value="1"/>
</dbReference>
<name>A0ABS2DI16_9BACI</name>
<dbReference type="EMBL" id="JAFELM010000030">
    <property type="protein sequence ID" value="MBM6618137.1"/>
    <property type="molecule type" value="Genomic_DNA"/>
</dbReference>
<dbReference type="Gene3D" id="3.90.76.10">
    <property type="entry name" value="Dipeptide-binding Protein, Domain 1"/>
    <property type="match status" value="1"/>
</dbReference>
<feature type="domain" description="Transcriptional regulator SgrR N-terminal HTH" evidence="3">
    <location>
        <begin position="10"/>
        <end position="100"/>
    </location>
</feature>
<evidence type="ECO:0000259" key="3">
    <source>
        <dbReference type="Pfam" id="PF12793"/>
    </source>
</evidence>
<keyword evidence="5" id="KW-1185">Reference proteome</keyword>
<dbReference type="InterPro" id="IPR025370">
    <property type="entry name" value="SgrR_HTH_N"/>
</dbReference>
<feature type="domain" description="Solute-binding protein family 5" evidence="2">
    <location>
        <begin position="174"/>
        <end position="385"/>
    </location>
</feature>
<comment type="caution">
    <text evidence="4">The sequence shown here is derived from an EMBL/GenBank/DDBJ whole genome shotgun (WGS) entry which is preliminary data.</text>
</comment>
<dbReference type="PANTHER" id="PTHR30290:SF72">
    <property type="entry name" value="HTH-TYPE TRANSCRIPTIONAL REGULATOR SGRR"/>
    <property type="match status" value="1"/>
</dbReference>
<dbReference type="Gene3D" id="3.40.190.10">
    <property type="entry name" value="Periplasmic binding protein-like II"/>
    <property type="match status" value="1"/>
</dbReference>
<evidence type="ECO:0000259" key="2">
    <source>
        <dbReference type="Pfam" id="PF00496"/>
    </source>
</evidence>
<reference evidence="4 5" key="1">
    <citation type="submission" date="2021-02" db="EMBL/GenBank/DDBJ databases">
        <title>Bacillus sp. RD4P76, an endophyte from a halophyte.</title>
        <authorList>
            <person name="Sun J.-Q."/>
        </authorList>
    </citation>
    <scope>NUCLEOTIDE SEQUENCE [LARGE SCALE GENOMIC DNA]</scope>
    <source>
        <strain evidence="4 5">RD4P76</strain>
    </source>
</reference>
<protein>
    <submittedName>
        <fullName evidence="4">SgrR family transcriptional regulator</fullName>
    </submittedName>
</protein>
<dbReference type="SUPFAM" id="SSF53850">
    <property type="entry name" value="Periplasmic binding protein-like II"/>
    <property type="match status" value="1"/>
</dbReference>
<dbReference type="RefSeq" id="WP_204203499.1">
    <property type="nucleotide sequence ID" value="NZ_JAFELM010000030.1"/>
</dbReference>
<dbReference type="Pfam" id="PF12793">
    <property type="entry name" value="SgrR_N"/>
    <property type="match status" value="1"/>
</dbReference>
<organism evidence="4 5">
    <name type="scientific">Bacillus suaedaesalsae</name>
    <dbReference type="NCBI Taxonomy" id="2810349"/>
    <lineage>
        <taxon>Bacteria</taxon>
        <taxon>Bacillati</taxon>
        <taxon>Bacillota</taxon>
        <taxon>Bacilli</taxon>
        <taxon>Bacillales</taxon>
        <taxon>Bacillaceae</taxon>
        <taxon>Bacillus</taxon>
    </lineage>
</organism>